<dbReference type="EMBL" id="BGPR01002831">
    <property type="protein sequence ID" value="GBM79636.1"/>
    <property type="molecule type" value="Genomic_DNA"/>
</dbReference>
<dbReference type="AlphaFoldDB" id="A0A4Y2IRR6"/>
<accession>A0A4Y2IRR6</accession>
<comment type="caution">
    <text evidence="1">The sequence shown here is derived from an EMBL/GenBank/DDBJ whole genome shotgun (WGS) entry which is preliminary data.</text>
</comment>
<sequence length="90" mass="10256">MSGGFTEKDGKRVRKGSFFFPGLQLQMEQWCERRSEIFLGGFIQGHRWANPSWKPPYYGNNIRFGGMPPSGKGVRFFSSPSHLLVSVDLE</sequence>
<organism evidence="1 2">
    <name type="scientific">Araneus ventricosus</name>
    <name type="common">Orbweaver spider</name>
    <name type="synonym">Epeira ventricosa</name>
    <dbReference type="NCBI Taxonomy" id="182803"/>
    <lineage>
        <taxon>Eukaryota</taxon>
        <taxon>Metazoa</taxon>
        <taxon>Ecdysozoa</taxon>
        <taxon>Arthropoda</taxon>
        <taxon>Chelicerata</taxon>
        <taxon>Arachnida</taxon>
        <taxon>Araneae</taxon>
        <taxon>Araneomorphae</taxon>
        <taxon>Entelegynae</taxon>
        <taxon>Araneoidea</taxon>
        <taxon>Araneidae</taxon>
        <taxon>Araneus</taxon>
    </lineage>
</organism>
<protein>
    <submittedName>
        <fullName evidence="1">Uncharacterized protein</fullName>
    </submittedName>
</protein>
<evidence type="ECO:0000313" key="2">
    <source>
        <dbReference type="Proteomes" id="UP000499080"/>
    </source>
</evidence>
<dbReference type="Proteomes" id="UP000499080">
    <property type="component" value="Unassembled WGS sequence"/>
</dbReference>
<gene>
    <name evidence="1" type="ORF">AVEN_131231_1</name>
</gene>
<evidence type="ECO:0000313" key="1">
    <source>
        <dbReference type="EMBL" id="GBM79636.1"/>
    </source>
</evidence>
<reference evidence="1 2" key="1">
    <citation type="journal article" date="2019" name="Sci. Rep.">
        <title>Orb-weaving spider Araneus ventricosus genome elucidates the spidroin gene catalogue.</title>
        <authorList>
            <person name="Kono N."/>
            <person name="Nakamura H."/>
            <person name="Ohtoshi R."/>
            <person name="Moran D.A.P."/>
            <person name="Shinohara A."/>
            <person name="Yoshida Y."/>
            <person name="Fujiwara M."/>
            <person name="Mori M."/>
            <person name="Tomita M."/>
            <person name="Arakawa K."/>
        </authorList>
    </citation>
    <scope>NUCLEOTIDE SEQUENCE [LARGE SCALE GENOMIC DNA]</scope>
</reference>
<keyword evidence="2" id="KW-1185">Reference proteome</keyword>
<name>A0A4Y2IRR6_ARAVE</name>
<proteinExistence type="predicted"/>